<dbReference type="RefSeq" id="WP_005709216.1">
    <property type="nucleotide sequence ID" value="NZ_AJMU01000065.1"/>
</dbReference>
<feature type="domain" description="GmrSD restriction endonucleases N-terminal" evidence="1">
    <location>
        <begin position="13"/>
        <end position="195"/>
    </location>
</feature>
<dbReference type="PATRIC" id="fig|1095743.3.peg.1265"/>
<dbReference type="OrthoDB" id="9798761at2"/>
<dbReference type="Pfam" id="PF03235">
    <property type="entry name" value="GmrSD_N"/>
    <property type="match status" value="1"/>
</dbReference>
<evidence type="ECO:0000313" key="3">
    <source>
        <dbReference type="EMBL" id="EIG24968.1"/>
    </source>
</evidence>
<proteinExistence type="predicted"/>
<organism evidence="3 4">
    <name type="scientific">Haemophilus paraphrohaemolyticus HK411</name>
    <dbReference type="NCBI Taxonomy" id="1095743"/>
    <lineage>
        <taxon>Bacteria</taxon>
        <taxon>Pseudomonadati</taxon>
        <taxon>Pseudomonadota</taxon>
        <taxon>Gammaproteobacteria</taxon>
        <taxon>Pasteurellales</taxon>
        <taxon>Pasteurellaceae</taxon>
        <taxon>Haemophilus</taxon>
    </lineage>
</organism>
<dbReference type="EMBL" id="AJMU01000065">
    <property type="protein sequence ID" value="EIG24968.1"/>
    <property type="molecule type" value="Genomic_DNA"/>
</dbReference>
<dbReference type="InterPro" id="IPR011089">
    <property type="entry name" value="GmrSD_C"/>
</dbReference>
<dbReference type="eggNOG" id="COG1479">
    <property type="taxonomic scope" value="Bacteria"/>
</dbReference>
<dbReference type="PANTHER" id="PTHR35149">
    <property type="entry name" value="SLL5132 PROTEIN"/>
    <property type="match status" value="1"/>
</dbReference>
<name>I2NGK7_9PAST</name>
<reference evidence="3 4" key="1">
    <citation type="submission" date="2012-04" db="EMBL/GenBank/DDBJ databases">
        <authorList>
            <person name="Harkins D.M."/>
            <person name="Madupu R."/>
            <person name="Durkin A.S."/>
            <person name="Torralba M."/>
            <person name="Methe B."/>
            <person name="Sutton G.G."/>
            <person name="Nelson K.E."/>
        </authorList>
    </citation>
    <scope>NUCLEOTIDE SEQUENCE [LARGE SCALE GENOMIC DNA]</scope>
    <source>
        <strain evidence="3 4">HK411</strain>
    </source>
</reference>
<comment type="caution">
    <text evidence="3">The sequence shown here is derived from an EMBL/GenBank/DDBJ whole genome shotgun (WGS) entry which is preliminary data.</text>
</comment>
<protein>
    <submittedName>
        <fullName evidence="3">PF03235 family protein</fullName>
    </submittedName>
</protein>
<dbReference type="AlphaFoldDB" id="I2NGK7"/>
<dbReference type="PANTHER" id="PTHR35149:SF1">
    <property type="entry name" value="DUF5655 DOMAIN-CONTAINING PROTEIN"/>
    <property type="match status" value="1"/>
</dbReference>
<evidence type="ECO:0000259" key="2">
    <source>
        <dbReference type="Pfam" id="PF07510"/>
    </source>
</evidence>
<dbReference type="InterPro" id="IPR004919">
    <property type="entry name" value="GmrSD_N"/>
</dbReference>
<evidence type="ECO:0000259" key="1">
    <source>
        <dbReference type="Pfam" id="PF03235"/>
    </source>
</evidence>
<gene>
    <name evidence="3" type="ORF">HMPREF1054_1320</name>
</gene>
<sequence>MTNNIKYVKTLTVSDLFDNDNKCNYIIPIYQRNYAWGDNEISSLLQDIKNACEKNKEQDKKYYIGSLVVYRRENDDFEVIDGQQRLTTLTLIMHHLGKLGFRNVFFEHRDESEQALSNLNSEKLPSNFSQALKTIKKVIDEWGNNKDEIVKFLLDKVEIIRTEVPEGTDLNHYFEIMNTRGEQLEKHEILKARLMKELPISEQSLFAKIWDACSDMSRYVVTGVNSELREVIFGNDWQKTPRVFRKEILKVANELNRGKGNKEEDGKKIVDLLDSKKKIEIKDGYLEDKYDGAFTSVINFPNFLMHVLRIHLEEYNKDQDFTQNVSLDEKFLLKSYEESFKDNDREVRKFIFVLFTCRYLFDRYVIKSSTIRTGEENWSLWKIMRSSSNYYYKNSFSDNTENKNDDEELKDSDPTKKAVMLLSMFHVSNTSHSYKNWLYAVLRWLFKNKDNITPSNYIDFLEDLCDKFYFGNNCQGKDITDIILDKVEFELNSGDKKDWDDGVNVPNFIFNRLDYQLWKFFHEQEQEQEQKVEILSENDKWLTIKNKEAIWKKFRFTFRSSVEHHYPQHPSEEHELERLEKKTLDNFGNLYLLSQSKNSRLSNLTPEAKCTYYQDENYDSLKQALMMEKTKELNNWKTEEILKHGEEMWMLLNTPIPNISKS</sequence>
<accession>I2NGK7</accession>
<evidence type="ECO:0000313" key="4">
    <source>
        <dbReference type="Proteomes" id="UP000003345"/>
    </source>
</evidence>
<feature type="domain" description="GmrSD restriction endonucleases C-terminal" evidence="2">
    <location>
        <begin position="488"/>
        <end position="648"/>
    </location>
</feature>
<dbReference type="Proteomes" id="UP000003345">
    <property type="component" value="Unassembled WGS sequence"/>
</dbReference>
<dbReference type="Pfam" id="PF07510">
    <property type="entry name" value="GmrSD_C"/>
    <property type="match status" value="1"/>
</dbReference>